<dbReference type="EMBL" id="NPEY01000010">
    <property type="protein sequence ID" value="OZT73495.1"/>
    <property type="molecule type" value="Genomic_DNA"/>
</dbReference>
<organism evidence="2 4">
    <name type="scientific">Vreelandella boliviensis LC1</name>
    <dbReference type="NCBI Taxonomy" id="1072583"/>
    <lineage>
        <taxon>Bacteria</taxon>
        <taxon>Pseudomonadati</taxon>
        <taxon>Pseudomonadota</taxon>
        <taxon>Gammaproteobacteria</taxon>
        <taxon>Oceanospirillales</taxon>
        <taxon>Halomonadaceae</taxon>
        <taxon>Vreelandella</taxon>
    </lineage>
</organism>
<dbReference type="STRING" id="1072583.KUC_2031"/>
<evidence type="ECO:0000313" key="2">
    <source>
        <dbReference type="EMBL" id="EHJ92086.1"/>
    </source>
</evidence>
<reference evidence="3 5" key="2">
    <citation type="submission" date="2017-07" db="EMBL/GenBank/DDBJ databases">
        <title>Shotgun whole genome sequences of three halophilic bacterial isolates.</title>
        <authorList>
            <person name="Pozzo T."/>
            <person name="Higdon S.M."/>
            <person name="Quillaguaman J."/>
        </authorList>
    </citation>
    <scope>NUCLEOTIDE SEQUENCE [LARGE SCALE GENOMIC DNA]</scope>
    <source>
        <strain evidence="3 5">LC1</strain>
    </source>
</reference>
<gene>
    <name evidence="3" type="ORF">CE457_14295</name>
    <name evidence="2" type="ORF">KUC_2031</name>
</gene>
<evidence type="ECO:0000313" key="3">
    <source>
        <dbReference type="EMBL" id="OZT73495.1"/>
    </source>
</evidence>
<evidence type="ECO:0008006" key="6">
    <source>
        <dbReference type="Google" id="ProtNLM"/>
    </source>
</evidence>
<feature type="transmembrane region" description="Helical" evidence="1">
    <location>
        <begin position="54"/>
        <end position="72"/>
    </location>
</feature>
<proteinExistence type="predicted"/>
<dbReference type="Proteomes" id="UP000005756">
    <property type="component" value="Unassembled WGS sequence"/>
</dbReference>
<dbReference type="EMBL" id="JH393258">
    <property type="protein sequence ID" value="EHJ92086.1"/>
    <property type="molecule type" value="Genomic_DNA"/>
</dbReference>
<protein>
    <recommendedName>
        <fullName evidence="6">DUF304 domain-containing protein</fullName>
    </recommendedName>
</protein>
<sequence>MIGFEVHLNGIMPMQQDLRTISRSALFSRKVFPVIWLTLTSFMTLSFLYHAGGFTIAIFIPLGMIVFMAHSFKRSYAGVANRVYDNGDSLTFVYGKEQEIVYLKDVMNVNYQSMVSPDKVTLTLRNPSARDHSTNEVAFLPARINWVTGDISFKHLRRKNRLVDELIERVDTARRHVDNAG</sequence>
<reference evidence="2 4" key="1">
    <citation type="submission" date="2011-10" db="EMBL/GenBank/DDBJ databases">
        <authorList>
            <person name="Quillaguamn J."/>
            <person name="Guzmn D."/>
            <person name="Balderrama-Subieta A."/>
            <person name="Cardona-Ortuo C."/>
            <person name="Guevara-Martnez M."/>
            <person name="Callisaya-Quispe N."/>
        </authorList>
    </citation>
    <scope>NUCLEOTIDE SEQUENCE [LARGE SCALE GENOMIC DNA]</scope>
    <source>
        <strain evidence="2 4">LC1</strain>
    </source>
</reference>
<keyword evidence="1" id="KW-0472">Membrane</keyword>
<dbReference type="Proteomes" id="UP000216538">
    <property type="component" value="Unassembled WGS sequence"/>
</dbReference>
<evidence type="ECO:0000313" key="5">
    <source>
        <dbReference type="Proteomes" id="UP000216538"/>
    </source>
</evidence>
<accession>A0A265DW28</accession>
<name>A0A265DW28_9GAMM</name>
<evidence type="ECO:0000313" key="4">
    <source>
        <dbReference type="Proteomes" id="UP000005756"/>
    </source>
</evidence>
<keyword evidence="1" id="KW-0812">Transmembrane</keyword>
<keyword evidence="1" id="KW-1133">Transmembrane helix</keyword>
<dbReference type="AlphaFoldDB" id="A0A265DW28"/>
<evidence type="ECO:0000256" key="1">
    <source>
        <dbReference type="SAM" id="Phobius"/>
    </source>
</evidence>
<keyword evidence="5" id="KW-1185">Reference proteome</keyword>